<dbReference type="AlphaFoldDB" id="A0A6M2E428"/>
<reference evidence="3" key="1">
    <citation type="submission" date="2019-12" db="EMBL/GenBank/DDBJ databases">
        <title>The sialotranscriptome of the gopher-tortoise tick, Amblyomma tuberculatum.</title>
        <authorList>
            <person name="Karim S."/>
            <person name="Andersen J."/>
            <person name="Kumar D."/>
            <person name="Adamson S."/>
            <person name="Ennen J."/>
            <person name="Qualis C.P."/>
            <person name="Ribeiro J.M.C."/>
        </authorList>
    </citation>
    <scope>NUCLEOTIDE SEQUENCE</scope>
    <source>
        <strain evidence="3">Removed</strain>
        <tissue evidence="3">Salivary glands</tissue>
    </source>
</reference>
<dbReference type="InterPro" id="IPR002223">
    <property type="entry name" value="Kunitz_BPTI"/>
</dbReference>
<dbReference type="Gene3D" id="4.10.410.10">
    <property type="entry name" value="Pancreatic trypsin inhibitor Kunitz domain"/>
    <property type="match status" value="1"/>
</dbReference>
<protein>
    <submittedName>
        <fullName evidence="3">Putative bpti/kunitz family of serine protease inhibitor</fullName>
    </submittedName>
</protein>
<evidence type="ECO:0000259" key="2">
    <source>
        <dbReference type="PROSITE" id="PS50279"/>
    </source>
</evidence>
<feature type="domain" description="BPTI/Kunitz inhibitor" evidence="2">
    <location>
        <begin position="29"/>
        <end position="89"/>
    </location>
</feature>
<feature type="signal peptide" evidence="1">
    <location>
        <begin position="1"/>
        <end position="24"/>
    </location>
</feature>
<sequence>MSGAGYFIFLVVILCAFLLAGCSRENTECAKDPENGCQYPSACSCSRPQLPGRHIRYYYIPGTHTCQYFTGSEGGCNNFQTEQDCRSACRVR</sequence>
<dbReference type="InterPro" id="IPR036880">
    <property type="entry name" value="Kunitz_BPTI_sf"/>
</dbReference>
<dbReference type="CDD" id="cd00109">
    <property type="entry name" value="Kunitz-type"/>
    <property type="match status" value="1"/>
</dbReference>
<organism evidence="3">
    <name type="scientific">Amblyomma tuberculatum</name>
    <dbReference type="NCBI Taxonomy" id="48802"/>
    <lineage>
        <taxon>Eukaryota</taxon>
        <taxon>Metazoa</taxon>
        <taxon>Ecdysozoa</taxon>
        <taxon>Arthropoda</taxon>
        <taxon>Chelicerata</taxon>
        <taxon>Arachnida</taxon>
        <taxon>Acari</taxon>
        <taxon>Parasitiformes</taxon>
        <taxon>Ixodida</taxon>
        <taxon>Ixodoidea</taxon>
        <taxon>Ixodidae</taxon>
        <taxon>Amblyomminae</taxon>
        <taxon>Amblyomma</taxon>
    </lineage>
</organism>
<name>A0A6M2E428_9ACAR</name>
<evidence type="ECO:0000256" key="1">
    <source>
        <dbReference type="SAM" id="SignalP"/>
    </source>
</evidence>
<dbReference type="PROSITE" id="PS50279">
    <property type="entry name" value="BPTI_KUNITZ_2"/>
    <property type="match status" value="1"/>
</dbReference>
<proteinExistence type="predicted"/>
<accession>A0A6M2E428</accession>
<dbReference type="EMBL" id="GIDH01000198">
    <property type="protein sequence ID" value="NOV52141.1"/>
    <property type="molecule type" value="Transcribed_RNA"/>
</dbReference>
<dbReference type="SUPFAM" id="SSF57362">
    <property type="entry name" value="BPTI-like"/>
    <property type="match status" value="1"/>
</dbReference>
<dbReference type="Pfam" id="PF00014">
    <property type="entry name" value="Kunitz_BPTI"/>
    <property type="match status" value="1"/>
</dbReference>
<dbReference type="GO" id="GO:0004867">
    <property type="term" value="F:serine-type endopeptidase inhibitor activity"/>
    <property type="evidence" value="ECO:0007669"/>
    <property type="project" value="InterPro"/>
</dbReference>
<dbReference type="SMART" id="SM00131">
    <property type="entry name" value="KU"/>
    <property type="match status" value="1"/>
</dbReference>
<keyword evidence="1" id="KW-0732">Signal</keyword>
<evidence type="ECO:0000313" key="3">
    <source>
        <dbReference type="EMBL" id="NOV52141.1"/>
    </source>
</evidence>
<feature type="chain" id="PRO_5026730561" evidence="1">
    <location>
        <begin position="25"/>
        <end position="92"/>
    </location>
</feature>